<evidence type="ECO:0000313" key="1">
    <source>
        <dbReference type="EMBL" id="DAF46712.1"/>
    </source>
</evidence>
<sequence length="32" mass="3724">MLFSTHILTHPFFIITKMCDIIKLLSEVRSTS</sequence>
<accession>A0A8S5S6Z1</accession>
<protein>
    <submittedName>
        <fullName evidence="1">Uncharacterized protein</fullName>
    </submittedName>
</protein>
<name>A0A8S5S6Z1_9CAUD</name>
<proteinExistence type="predicted"/>
<reference evidence="1" key="1">
    <citation type="journal article" date="2021" name="Proc. Natl. Acad. Sci. U.S.A.">
        <title>A Catalog of Tens of Thousands of Viruses from Human Metagenomes Reveals Hidden Associations with Chronic Diseases.</title>
        <authorList>
            <person name="Tisza M.J."/>
            <person name="Buck C.B."/>
        </authorList>
    </citation>
    <scope>NUCLEOTIDE SEQUENCE</scope>
    <source>
        <strain evidence="1">CtAFE3</strain>
    </source>
</reference>
<dbReference type="EMBL" id="BK032542">
    <property type="protein sequence ID" value="DAF46712.1"/>
    <property type="molecule type" value="Genomic_DNA"/>
</dbReference>
<organism evidence="1">
    <name type="scientific">Siphoviridae sp. ctAFE3</name>
    <dbReference type="NCBI Taxonomy" id="2827796"/>
    <lineage>
        <taxon>Viruses</taxon>
        <taxon>Duplodnaviria</taxon>
        <taxon>Heunggongvirae</taxon>
        <taxon>Uroviricota</taxon>
        <taxon>Caudoviricetes</taxon>
    </lineage>
</organism>